<feature type="transmembrane region" description="Helical" evidence="1">
    <location>
        <begin position="6"/>
        <end position="27"/>
    </location>
</feature>
<organism evidence="2">
    <name type="scientific">Podoviridae sp. ctIyI17</name>
    <dbReference type="NCBI Taxonomy" id="2825241"/>
    <lineage>
        <taxon>Viruses</taxon>
        <taxon>Duplodnaviria</taxon>
        <taxon>Heunggongvirae</taxon>
        <taxon>Uroviricota</taxon>
        <taxon>Caudoviricetes</taxon>
    </lineage>
</organism>
<dbReference type="EMBL" id="BK016007">
    <property type="protein sequence ID" value="DAF89332.1"/>
    <property type="molecule type" value="Genomic_DNA"/>
</dbReference>
<accession>A0A8S5U4E5</accession>
<sequence length="81" mass="9222">MDFSVIMEAITTVGFPIVCCAVMAWFCKYQMDKFQTSLDTINQRHKEETDKMTEAIQNNTKVMEELIIKMGGSTVVHGEVK</sequence>
<keyword evidence="1" id="KW-0472">Membrane</keyword>
<protein>
    <submittedName>
        <fullName evidence="2">YvrJ protein family protein</fullName>
    </submittedName>
</protein>
<proteinExistence type="predicted"/>
<name>A0A8S5U4E5_9CAUD</name>
<evidence type="ECO:0000313" key="2">
    <source>
        <dbReference type="EMBL" id="DAF89332.1"/>
    </source>
</evidence>
<keyword evidence="1" id="KW-1133">Transmembrane helix</keyword>
<reference evidence="2" key="1">
    <citation type="journal article" date="2021" name="Proc. Natl. Acad. Sci. U.S.A.">
        <title>A Catalog of Tens of Thousands of Viruses from Human Metagenomes Reveals Hidden Associations with Chronic Diseases.</title>
        <authorList>
            <person name="Tisza M.J."/>
            <person name="Buck C.B."/>
        </authorList>
    </citation>
    <scope>NUCLEOTIDE SEQUENCE</scope>
    <source>
        <strain evidence="2">CtIyI17</strain>
    </source>
</reference>
<evidence type="ECO:0000256" key="1">
    <source>
        <dbReference type="SAM" id="Phobius"/>
    </source>
</evidence>
<keyword evidence="1" id="KW-0812">Transmembrane</keyword>